<evidence type="ECO:0000256" key="1">
    <source>
        <dbReference type="SAM" id="MobiDB-lite"/>
    </source>
</evidence>
<dbReference type="AlphaFoldDB" id="A0AA38LXC8"/>
<feature type="region of interest" description="Disordered" evidence="1">
    <location>
        <begin position="40"/>
        <end position="60"/>
    </location>
</feature>
<proteinExistence type="predicted"/>
<comment type="caution">
    <text evidence="2">The sequence shown here is derived from an EMBL/GenBank/DDBJ whole genome shotgun (WGS) entry which is preliminary data.</text>
</comment>
<accession>A0AA38LXC8</accession>
<gene>
    <name evidence="2" type="ORF">MKK02DRAFT_29594</name>
</gene>
<evidence type="ECO:0000313" key="2">
    <source>
        <dbReference type="EMBL" id="KAI9639555.1"/>
    </source>
</evidence>
<feature type="compositionally biased region" description="Basic and acidic residues" evidence="1">
    <location>
        <begin position="279"/>
        <end position="292"/>
    </location>
</feature>
<keyword evidence="3" id="KW-1185">Reference proteome</keyword>
<sequence length="292" mass="32036">MAMPACLLSINLVAGADTTRSRIVARAWSDPELEIERVQDVRDAERSSQNRAQSERSRHADVSIATHAGLHGVDGVLLGQDLGDLTRAIHSRPYNQASNTRTRLAILAVDASDAKYQCLFCQRGRTAVAITFLSTAEGSVLIQAEREEKGHSVLMQAEQEEKDQQVSAGKTKLRGMFMVTATSVVDQLKSRRLNERVDIGPVSSVNPSSPAELVATVLTGAGQRWDVERWREDLLLETILGSFEVHGDSTGERGQRRASVVARKRGLTARRYRGPGVEGECKEKQRSGEGLY</sequence>
<organism evidence="2 3">
    <name type="scientific">Dioszegia hungarica</name>
    <dbReference type="NCBI Taxonomy" id="4972"/>
    <lineage>
        <taxon>Eukaryota</taxon>
        <taxon>Fungi</taxon>
        <taxon>Dikarya</taxon>
        <taxon>Basidiomycota</taxon>
        <taxon>Agaricomycotina</taxon>
        <taxon>Tremellomycetes</taxon>
        <taxon>Tremellales</taxon>
        <taxon>Bulleribasidiaceae</taxon>
        <taxon>Dioszegia</taxon>
    </lineage>
</organism>
<protein>
    <submittedName>
        <fullName evidence="2">Uncharacterized protein</fullName>
    </submittedName>
</protein>
<dbReference type="RefSeq" id="XP_052949332.1">
    <property type="nucleotide sequence ID" value="XM_053087861.1"/>
</dbReference>
<evidence type="ECO:0000313" key="3">
    <source>
        <dbReference type="Proteomes" id="UP001164286"/>
    </source>
</evidence>
<reference evidence="2" key="1">
    <citation type="journal article" date="2022" name="G3 (Bethesda)">
        <title>High quality genome of the basidiomycete yeast Dioszegia hungarica PDD-24b-2 isolated from cloud water.</title>
        <authorList>
            <person name="Jarrige D."/>
            <person name="Haridas S."/>
            <person name="Bleykasten-Grosshans C."/>
            <person name="Joly M."/>
            <person name="Nadalig T."/>
            <person name="Sancelme M."/>
            <person name="Vuilleumier S."/>
            <person name="Grigoriev I.V."/>
            <person name="Amato P."/>
            <person name="Bringel F."/>
        </authorList>
    </citation>
    <scope>NUCLEOTIDE SEQUENCE</scope>
    <source>
        <strain evidence="2">PDD-24b-2</strain>
    </source>
</reference>
<dbReference type="GeneID" id="77727066"/>
<feature type="region of interest" description="Disordered" evidence="1">
    <location>
        <begin position="272"/>
        <end position="292"/>
    </location>
</feature>
<dbReference type="EMBL" id="JAKWFO010000001">
    <property type="protein sequence ID" value="KAI9639555.1"/>
    <property type="molecule type" value="Genomic_DNA"/>
</dbReference>
<name>A0AA38LXC8_9TREE</name>
<dbReference type="Proteomes" id="UP001164286">
    <property type="component" value="Unassembled WGS sequence"/>
</dbReference>